<comment type="caution">
    <text evidence="3">The sequence shown here is derived from an EMBL/GenBank/DDBJ whole genome shotgun (WGS) entry which is preliminary data.</text>
</comment>
<reference evidence="3 4" key="1">
    <citation type="journal article" date="2015" name="Genome Biol. Evol.">
        <title>Comparative Genomics of a Bacterivorous Green Alga Reveals Evolutionary Causalities and Consequences of Phago-Mixotrophic Mode of Nutrition.</title>
        <authorList>
            <person name="Burns J.A."/>
            <person name="Paasch A."/>
            <person name="Narechania A."/>
            <person name="Kim E."/>
        </authorList>
    </citation>
    <scope>NUCLEOTIDE SEQUENCE [LARGE SCALE GENOMIC DNA]</scope>
    <source>
        <strain evidence="3 4">PLY_AMNH</strain>
    </source>
</reference>
<feature type="compositionally biased region" description="Low complexity" evidence="1">
    <location>
        <begin position="264"/>
        <end position="275"/>
    </location>
</feature>
<feature type="compositionally biased region" description="Pro residues" evidence="1">
    <location>
        <begin position="1270"/>
        <end position="1279"/>
    </location>
</feature>
<dbReference type="PANTHER" id="PTHR44305:SF25">
    <property type="entry name" value="CHROMOSOME UNDETERMINED SCAFFOLD_9, WHOLE GENOME SHOTGUN SEQUENCE"/>
    <property type="match status" value="1"/>
</dbReference>
<dbReference type="GO" id="GO:0005524">
    <property type="term" value="F:ATP binding"/>
    <property type="evidence" value="ECO:0007669"/>
    <property type="project" value="InterPro"/>
</dbReference>
<dbReference type="PANTHER" id="PTHR44305">
    <property type="entry name" value="SI:DKEY-192D15.2-RELATED"/>
    <property type="match status" value="1"/>
</dbReference>
<dbReference type="GO" id="GO:0004672">
    <property type="term" value="F:protein kinase activity"/>
    <property type="evidence" value="ECO:0007669"/>
    <property type="project" value="InterPro"/>
</dbReference>
<feature type="region of interest" description="Disordered" evidence="1">
    <location>
        <begin position="708"/>
        <end position="746"/>
    </location>
</feature>
<dbReference type="SMART" id="SM00220">
    <property type="entry name" value="S_TKc"/>
    <property type="match status" value="1"/>
</dbReference>
<dbReference type="Gene3D" id="1.10.510.10">
    <property type="entry name" value="Transferase(Phosphotransferase) domain 1"/>
    <property type="match status" value="1"/>
</dbReference>
<feature type="compositionally biased region" description="Gly residues" evidence="1">
    <location>
        <begin position="1319"/>
        <end position="1345"/>
    </location>
</feature>
<gene>
    <name evidence="3" type="ORF">CYMTET_42796</name>
</gene>
<dbReference type="InterPro" id="IPR008271">
    <property type="entry name" value="Ser/Thr_kinase_AS"/>
</dbReference>
<feature type="compositionally biased region" description="Low complexity" evidence="1">
    <location>
        <begin position="1346"/>
        <end position="1355"/>
    </location>
</feature>
<feature type="compositionally biased region" description="Basic and acidic residues" evidence="1">
    <location>
        <begin position="1436"/>
        <end position="1447"/>
    </location>
</feature>
<feature type="compositionally biased region" description="Polar residues" evidence="1">
    <location>
        <begin position="722"/>
        <end position="733"/>
    </location>
</feature>
<feature type="region of interest" description="Disordered" evidence="1">
    <location>
        <begin position="235"/>
        <end position="276"/>
    </location>
</feature>
<evidence type="ECO:0000256" key="1">
    <source>
        <dbReference type="SAM" id="MobiDB-lite"/>
    </source>
</evidence>
<sequence length="2524" mass="267264">MLLLPSPGDPAAEVLQASASSRVRELVCGIQTKEKPPSSLVVAHVLSQDAAERLLRDASSGAILLHTAHAKSVADLHVSFRLGALIRSQVLAQGSLRISSGVLDDNGPSHCLLLPSTRYAHIESFIAFVPDLHQLLVDLIRHPDFIDLEYDSSSRSAQAANAPLFFLHRGAAPALVRFVPTDAAHAEQQITLQVDWKAFRLMLHLPLSGGKASPQTVTTLALAIRAVQGHLGLHSEPAGGPALPVGPQGAQFDPLGQGAPLQHGASAGAGSAESARQPPKPAVVLALLRSTQHVQRHKGVLHLVEGCAGGLDSVPLQAEWAAVSASCVEALVRAVADGLGRQGPPEVGGGGGGDGGGGVGGSAPLLQGLASSCALLVRVSPGLAAPRFVGAALAALRSGKAEQIGLYELLAGVAAAVPEVRTALVNVDGTDLLLELYAHFTERLHQEFPHAAAPSSTTQRVPSSAPMATAGGPSMTPINTTLVGYKGLGEDYVTPIKRTSSAVPPVQGRPIAPVMALPMVGADTALAPDLGGTGVSPGESASMLPGPLGHPGGGGGAEGAASEESSRAPFFAPIPGLQPGTPVAEAAPSRSAAGGGSGSRQRERDDVAAAGGAVGGNQRTSKDSAREGSVSSLTTDDLQLDDELEPQTPSTPKMVGLNLSRLGEGGAEAGGVTPDEAAATSVGVKKILIPRLTLPQVAPAGMQLGGLTRSTRRSSATDRGELSSTARHNSSSTRGRRSMLAAEPSTETSMWSVSGAAADRFAASARAEMALVGKEIGQIHLLADLTAVIAHKRYAPNLTRNRGDGHSKDEAAGGAIVLSPRVEASVPYRIKCALLELFLHLAPQVGATATGAASTTVVTGRSPVNHLAAELASGGYRRSPIAAPGSALRRRALDVLLKYANVVAVPVTLTAALTMEGRGGGGVGVGHADALLRRVCSRLATLLAGKRTEAPALEELEVQLTLLAEYVEGLDTAGVVHRVVEVIGESLVQVKHLLLSFGRFGAWRPATLPLMGALLRLADALTSKSGDGLVGELLLAMLVEGQSGLQWVREYAKHVLFSQSLASELPAATLSALRIGVIRHLRIMVTTVAHSKRPGEAHAGVGEGGRLPEWARDPGSERNPERGGGGPTLVDTQKELMRFHFMMDPSKGYCMRVLGKSEPGGALAGSPGLRQEVLLFIHTVLALPSCPYLQHKRLVDDYIRYHFLAFVKLYVPARAAAAAQTQECTTHLQVLLTISLHKTEAVVRRFHQLRIMDFLIREIDLEFEASPFITAPPRPPPEYASPQGVGKNGSPLASPLRTPGASARASSRLGASPSARGGAQPGGGGPRGTAGGGLGSSRKGGGLGLPGLRLPGVLPKPEGGDGGEAAKPSPVPRLSLGGTGGKMGLAPSRVLPKAERGEQKGEVAEAQPAGRIGAVEFTGDLEEDVDALEAEEEAEAERRRAEGKESNSSRGSSSSSSDDDDDEPGAAREYNTGAGAAPGAGAAAAEKEVPPSLRGEKHFTGDLNEDIDLLTSSSSDDDSEPGGGDDSDGEPLMRVVFRPPANKEPPPEPAHSAATPKPAPAIPGLSLGSVVPRQKPEPVAAPAASTPTAAAVPRPAAPAMSIPKLHLGPALTAQRGGSYNEQPEESTRPQSPDVNAPAMSATSAGLSAMEESLEAGRPKFQLVLGERRAALAHAMGSAGGAGALGGAHTPERAPANPEHFYHKGRRQRRLYQDKDLHLLVLEMVLSLMLAPSDGELEPLYCDQFPIEKRKHNIPFLLYLHVNHPANAGIIPELLARAQAQGSGAVRMLKLTCKALFQPNLYKQDHRERMARGAYAQVFRCKVPALGPMSPESVALKLVDLPQSIHDQCMAYDLFGEIGLLESLKGEPGMCQLRDYGVDDECFYLVLQDYKCSLRAWREQHQHFPLEESLPLYFNIYQQVLDCFQRLSDSGVVHYDIKCDNVLLQPAPDVDDMEFWDPEDDTPPFTVVIADFGESRRYSSAERAWTARNRGTEYIKSPEMLMVSNATKKTRSTFDRRKRQGAGRPSDVWSIGCLLYELVAGDFLFYDPDWIRFFVRVTQQGQELLPRERVEAVKGAEVALDFIQYTLVRDPLRRPTLDDLSRRFRQVREGFFDCGEVPSVYIASVGDLDTRAAANADAAPWERLMLRESQCTSDDPSSSPALKLLPEHVSLPQELRASSIFYERRPTPITEQLWLGQPGALCAVHAAVSAAATAGAFPSEPFTHVVLCMPMDRRLEVLLEDGRKGEAGTSEAQALQSCRRAGLETMVLRLKGDVKQEARRGGGGDGGERSDGGLAECLPQFLHFVWQSAGRPEARVLVAAPHALQRCAGALCMAHLMAERAMSVYEALLEVSGRRLGASPSVPQLQCLQAWEDSLITARQDLRGYTQLSCVCGRWRVALLRPLDAVQDRNPRPCSCSPGEASSCPSFSCAALLDALANRHGYVSDFVWWAYSREQDLAYDPLSAKVRRVESSPMSPKSMAEEKVLNGRVPSRELLARGSVKSEELTDTRARGRALSKKQKEEEKE</sequence>
<feature type="region of interest" description="Disordered" evidence="1">
    <location>
        <begin position="528"/>
        <end position="658"/>
    </location>
</feature>
<keyword evidence="4" id="KW-1185">Reference proteome</keyword>
<proteinExistence type="predicted"/>
<dbReference type="EMBL" id="LGRX02028717">
    <property type="protein sequence ID" value="KAK3247711.1"/>
    <property type="molecule type" value="Genomic_DNA"/>
</dbReference>
<feature type="compositionally biased region" description="Basic and acidic residues" evidence="1">
    <location>
        <begin position="2478"/>
        <end position="2509"/>
    </location>
</feature>
<dbReference type="Gene3D" id="3.90.190.10">
    <property type="entry name" value="Protein tyrosine phosphatase superfamily"/>
    <property type="match status" value="1"/>
</dbReference>
<dbReference type="InterPro" id="IPR053083">
    <property type="entry name" value="TF_kinase-domain_protein"/>
</dbReference>
<feature type="compositionally biased region" description="Basic and acidic residues" evidence="1">
    <location>
        <begin position="1109"/>
        <end position="1121"/>
    </location>
</feature>
<feature type="compositionally biased region" description="Low complexity" evidence="1">
    <location>
        <begin position="1300"/>
        <end position="1318"/>
    </location>
</feature>
<dbReference type="PROSITE" id="PS50011">
    <property type="entry name" value="PROTEIN_KINASE_DOM"/>
    <property type="match status" value="1"/>
</dbReference>
<feature type="compositionally biased region" description="Acidic residues" evidence="1">
    <location>
        <begin position="1515"/>
        <end position="1529"/>
    </location>
</feature>
<dbReference type="InterPro" id="IPR011009">
    <property type="entry name" value="Kinase-like_dom_sf"/>
</dbReference>
<dbReference type="Proteomes" id="UP001190700">
    <property type="component" value="Unassembled WGS sequence"/>
</dbReference>
<dbReference type="SUPFAM" id="SSF52799">
    <property type="entry name" value="(Phosphotyrosine protein) phosphatases II"/>
    <property type="match status" value="1"/>
</dbReference>
<dbReference type="Pfam" id="PF00069">
    <property type="entry name" value="Pkinase"/>
    <property type="match status" value="1"/>
</dbReference>
<feature type="region of interest" description="Disordered" evidence="1">
    <location>
        <begin position="1094"/>
        <end position="1128"/>
    </location>
</feature>
<evidence type="ECO:0000313" key="3">
    <source>
        <dbReference type="EMBL" id="KAK3247711.1"/>
    </source>
</evidence>
<feature type="compositionally biased region" description="Acidic residues" evidence="1">
    <location>
        <begin position="1419"/>
        <end position="1435"/>
    </location>
</feature>
<feature type="region of interest" description="Disordered" evidence="1">
    <location>
        <begin position="450"/>
        <end position="473"/>
    </location>
</feature>
<accession>A0AAE0C3C6</accession>
<feature type="compositionally biased region" description="Basic and acidic residues" evidence="1">
    <location>
        <begin position="1485"/>
        <end position="1500"/>
    </location>
</feature>
<organism evidence="3 4">
    <name type="scientific">Cymbomonas tetramitiformis</name>
    <dbReference type="NCBI Taxonomy" id="36881"/>
    <lineage>
        <taxon>Eukaryota</taxon>
        <taxon>Viridiplantae</taxon>
        <taxon>Chlorophyta</taxon>
        <taxon>Pyramimonadophyceae</taxon>
        <taxon>Pyramimonadales</taxon>
        <taxon>Pyramimonadaceae</taxon>
        <taxon>Cymbomonas</taxon>
    </lineage>
</organism>
<feature type="domain" description="Protein kinase" evidence="2">
    <location>
        <begin position="1803"/>
        <end position="2111"/>
    </location>
</feature>
<feature type="region of interest" description="Disordered" evidence="1">
    <location>
        <begin position="2468"/>
        <end position="2524"/>
    </location>
</feature>
<evidence type="ECO:0000313" key="4">
    <source>
        <dbReference type="Proteomes" id="UP001190700"/>
    </source>
</evidence>
<dbReference type="SUPFAM" id="SSF56112">
    <property type="entry name" value="Protein kinase-like (PK-like)"/>
    <property type="match status" value="1"/>
</dbReference>
<dbReference type="CDD" id="cd00180">
    <property type="entry name" value="PKc"/>
    <property type="match status" value="1"/>
</dbReference>
<protein>
    <recommendedName>
        <fullName evidence="2">Protein kinase domain-containing protein</fullName>
    </recommendedName>
</protein>
<feature type="compositionally biased region" description="Low complexity" evidence="1">
    <location>
        <begin position="1577"/>
        <end position="1596"/>
    </location>
</feature>
<evidence type="ECO:0000259" key="2">
    <source>
        <dbReference type="PROSITE" id="PS50011"/>
    </source>
</evidence>
<feature type="compositionally biased region" description="Gly residues" evidence="1">
    <location>
        <begin position="549"/>
        <end position="558"/>
    </location>
</feature>
<feature type="compositionally biased region" description="Basic and acidic residues" evidence="1">
    <location>
        <begin position="1392"/>
        <end position="1403"/>
    </location>
</feature>
<feature type="region of interest" description="Disordered" evidence="1">
    <location>
        <begin position="1270"/>
        <end position="1596"/>
    </location>
</feature>
<dbReference type="InterPro" id="IPR029021">
    <property type="entry name" value="Prot-tyrosine_phosphatase-like"/>
</dbReference>
<feature type="compositionally biased region" description="Low complexity" evidence="1">
    <location>
        <begin position="1473"/>
        <end position="1484"/>
    </location>
</feature>
<feature type="region of interest" description="Disordered" evidence="1">
    <location>
        <begin position="1611"/>
        <end position="1645"/>
    </location>
</feature>
<name>A0AAE0C3C6_9CHLO</name>
<dbReference type="InterPro" id="IPR000719">
    <property type="entry name" value="Prot_kinase_dom"/>
</dbReference>
<dbReference type="PROSITE" id="PS00108">
    <property type="entry name" value="PROTEIN_KINASE_ST"/>
    <property type="match status" value="1"/>
</dbReference>